<gene>
    <name evidence="5" type="ORF">L596_002421</name>
</gene>
<keyword evidence="6" id="KW-1185">Reference proteome</keyword>
<proteinExistence type="predicted"/>
<dbReference type="GO" id="GO:0005509">
    <property type="term" value="F:calcium ion binding"/>
    <property type="evidence" value="ECO:0007669"/>
    <property type="project" value="InterPro"/>
</dbReference>
<dbReference type="PANTHER" id="PTHR45942">
    <property type="entry name" value="PROTEIN PHOSPATASE 3 REGULATORY SUBUNIT B ALPHA ISOFORM TYPE 1"/>
    <property type="match status" value="1"/>
</dbReference>
<keyword evidence="3" id="KW-0106">Calcium</keyword>
<keyword evidence="1" id="KW-0479">Metal-binding</keyword>
<evidence type="ECO:0000256" key="1">
    <source>
        <dbReference type="ARBA" id="ARBA00022723"/>
    </source>
</evidence>
<name>A0A4U8UP93_STECR</name>
<dbReference type="PROSITE" id="PS50222">
    <property type="entry name" value="EF_HAND_2"/>
    <property type="match status" value="1"/>
</dbReference>
<dbReference type="InterPro" id="IPR011992">
    <property type="entry name" value="EF-hand-dom_pair"/>
</dbReference>
<protein>
    <recommendedName>
        <fullName evidence="4">EF-hand domain-containing protein</fullName>
    </recommendedName>
</protein>
<evidence type="ECO:0000313" key="6">
    <source>
        <dbReference type="Proteomes" id="UP000298663"/>
    </source>
</evidence>
<evidence type="ECO:0000256" key="3">
    <source>
        <dbReference type="ARBA" id="ARBA00022837"/>
    </source>
</evidence>
<evidence type="ECO:0000313" key="5">
    <source>
        <dbReference type="EMBL" id="TMS34924.1"/>
    </source>
</evidence>
<reference evidence="5 6" key="2">
    <citation type="journal article" date="2019" name="G3 (Bethesda)">
        <title>Hybrid Assembly of the Genome of the Entomopathogenic Nematode Steinernema carpocapsae Identifies the X-Chromosome.</title>
        <authorList>
            <person name="Serra L."/>
            <person name="Macchietto M."/>
            <person name="Macias-Munoz A."/>
            <person name="McGill C.J."/>
            <person name="Rodriguez I.M."/>
            <person name="Rodriguez B."/>
            <person name="Murad R."/>
            <person name="Mortazavi A."/>
        </authorList>
    </citation>
    <scope>NUCLEOTIDE SEQUENCE [LARGE SCALE GENOMIC DNA]</scope>
    <source>
        <strain evidence="5 6">ALL</strain>
    </source>
</reference>
<dbReference type="InterPro" id="IPR018247">
    <property type="entry name" value="EF_Hand_1_Ca_BS"/>
</dbReference>
<dbReference type="InterPro" id="IPR002048">
    <property type="entry name" value="EF_hand_dom"/>
</dbReference>
<dbReference type="STRING" id="34508.A0A4U8UP93"/>
<evidence type="ECO:0000259" key="4">
    <source>
        <dbReference type="PROSITE" id="PS50222"/>
    </source>
</evidence>
<dbReference type="Proteomes" id="UP000298663">
    <property type="component" value="Unassembled WGS sequence"/>
</dbReference>
<sequence length="177" mass="20800">MLKMMVGNNLKDTQLQQIVNKKILFQDKDGDGKISFSEFCDQPPRTKTVHLCNKVIFGPIAPQQSHFEQKWNDLSALETVLHVILGFFVAFSRLQRICFESRICRVSWTIRLNPERFRFRWRRDFWGRFAEASPRPRRHGVPQLSPHPVFYSVGLHPWRFIIGSLILVPLLPLPFTQ</sequence>
<dbReference type="SUPFAM" id="SSF47473">
    <property type="entry name" value="EF-hand"/>
    <property type="match status" value="1"/>
</dbReference>
<dbReference type="EMBL" id="AZBU02000001">
    <property type="protein sequence ID" value="TMS34924.1"/>
    <property type="molecule type" value="Genomic_DNA"/>
</dbReference>
<dbReference type="PROSITE" id="PS00018">
    <property type="entry name" value="EF_HAND_1"/>
    <property type="match status" value="1"/>
</dbReference>
<reference evidence="5 6" key="1">
    <citation type="journal article" date="2015" name="Genome Biol.">
        <title>Comparative genomics of Steinernema reveals deeply conserved gene regulatory networks.</title>
        <authorList>
            <person name="Dillman A.R."/>
            <person name="Macchietto M."/>
            <person name="Porter C.F."/>
            <person name="Rogers A."/>
            <person name="Williams B."/>
            <person name="Antoshechkin I."/>
            <person name="Lee M.M."/>
            <person name="Goodwin Z."/>
            <person name="Lu X."/>
            <person name="Lewis E.E."/>
            <person name="Goodrich-Blair H."/>
            <person name="Stock S.P."/>
            <person name="Adams B.J."/>
            <person name="Sternberg P.W."/>
            <person name="Mortazavi A."/>
        </authorList>
    </citation>
    <scope>NUCLEOTIDE SEQUENCE [LARGE SCALE GENOMIC DNA]</scope>
    <source>
        <strain evidence="5 6">ALL</strain>
    </source>
</reference>
<organism evidence="5 6">
    <name type="scientific">Steinernema carpocapsae</name>
    <name type="common">Entomopathogenic nematode</name>
    <dbReference type="NCBI Taxonomy" id="34508"/>
    <lineage>
        <taxon>Eukaryota</taxon>
        <taxon>Metazoa</taxon>
        <taxon>Ecdysozoa</taxon>
        <taxon>Nematoda</taxon>
        <taxon>Chromadorea</taxon>
        <taxon>Rhabditida</taxon>
        <taxon>Tylenchina</taxon>
        <taxon>Panagrolaimomorpha</taxon>
        <taxon>Strongyloidoidea</taxon>
        <taxon>Steinernematidae</taxon>
        <taxon>Steinernema</taxon>
    </lineage>
</organism>
<dbReference type="AlphaFoldDB" id="A0A4U8UP93"/>
<accession>A0A4U8UP93</accession>
<feature type="domain" description="EF-hand" evidence="4">
    <location>
        <begin position="14"/>
        <end position="49"/>
    </location>
</feature>
<comment type="caution">
    <text evidence="5">The sequence shown here is derived from an EMBL/GenBank/DDBJ whole genome shotgun (WGS) entry which is preliminary data.</text>
</comment>
<dbReference type="Gene3D" id="1.10.238.10">
    <property type="entry name" value="EF-hand"/>
    <property type="match status" value="1"/>
</dbReference>
<keyword evidence="2" id="KW-0677">Repeat</keyword>
<evidence type="ECO:0000256" key="2">
    <source>
        <dbReference type="ARBA" id="ARBA00022737"/>
    </source>
</evidence>